<dbReference type="RefSeq" id="WP_005741754.1">
    <property type="nucleotide sequence ID" value="NZ_CP031226.1"/>
</dbReference>
<gene>
    <name evidence="2" type="ORF">PLA107_032410</name>
</gene>
<evidence type="ECO:0000313" key="3">
    <source>
        <dbReference type="Proteomes" id="UP000006426"/>
    </source>
</evidence>
<feature type="transmembrane region" description="Helical" evidence="1">
    <location>
        <begin position="69"/>
        <end position="91"/>
    </location>
</feature>
<dbReference type="PROSITE" id="PS51257">
    <property type="entry name" value="PROKAR_LIPOPROTEIN"/>
    <property type="match status" value="1"/>
</dbReference>
<keyword evidence="1" id="KW-0812">Transmembrane</keyword>
<keyword evidence="2" id="KW-0614">Plasmid</keyword>
<dbReference type="GeneID" id="39474719"/>
<evidence type="ECO:0008006" key="4">
    <source>
        <dbReference type="Google" id="ProtNLM"/>
    </source>
</evidence>
<dbReference type="EMBL" id="CP031226">
    <property type="protein sequence ID" value="AXH59930.1"/>
    <property type="molecule type" value="Genomic_DNA"/>
</dbReference>
<feature type="transmembrane region" description="Helical" evidence="1">
    <location>
        <begin position="12"/>
        <end position="30"/>
    </location>
</feature>
<keyword evidence="1" id="KW-1133">Transmembrane helix</keyword>
<dbReference type="Proteomes" id="UP000006426">
    <property type="component" value="Plasmid pmppla107"/>
</dbReference>
<accession>A0AAD0V9J6</accession>
<feature type="transmembrane region" description="Helical" evidence="1">
    <location>
        <begin position="103"/>
        <end position="120"/>
    </location>
</feature>
<geneLocation type="plasmid" evidence="3">
    <name>pmppla107</name>
</geneLocation>
<dbReference type="AlphaFoldDB" id="A0AAD0V9J6"/>
<sequence>MTEPFKSNSLQAIHAVLAHSLFSIGLTLVGCATVSNLTFLAVWCGLILWGITAALFSRAMKQVTGKPQFLLGFAYGLVIFFSFMACAHLFLSDMSAPEGMEGLYFFVLGFAIPMVAVDLARRLVKRYIWADFDAGWLGDRVEGSATAQFTGNDS</sequence>
<evidence type="ECO:0000256" key="1">
    <source>
        <dbReference type="SAM" id="Phobius"/>
    </source>
</evidence>
<organism evidence="2 3">
    <name type="scientific">Pseudomonas amygdali pv. lachrymans str. M301315</name>
    <dbReference type="NCBI Taxonomy" id="629260"/>
    <lineage>
        <taxon>Bacteria</taxon>
        <taxon>Pseudomonadati</taxon>
        <taxon>Pseudomonadota</taxon>
        <taxon>Gammaproteobacteria</taxon>
        <taxon>Pseudomonadales</taxon>
        <taxon>Pseudomonadaceae</taxon>
        <taxon>Pseudomonas</taxon>
        <taxon>Pseudomonas amygdali</taxon>
    </lineage>
</organism>
<feature type="transmembrane region" description="Helical" evidence="1">
    <location>
        <begin position="36"/>
        <end position="57"/>
    </location>
</feature>
<evidence type="ECO:0000313" key="2">
    <source>
        <dbReference type="EMBL" id="AXH59930.1"/>
    </source>
</evidence>
<proteinExistence type="predicted"/>
<protein>
    <recommendedName>
        <fullName evidence="4">Lipoprotein</fullName>
    </recommendedName>
</protein>
<keyword evidence="1" id="KW-0472">Membrane</keyword>
<name>A0AAD0V9J6_PSEAV</name>
<reference evidence="2 3" key="1">
    <citation type="journal article" date="2011" name="PLoS Pathog.">
        <title>Dynamic evolution of pathogenicity revealed by sequencing and comparative genomics of 19 Pseudomonas syringae isolates.</title>
        <authorList>
            <person name="Baltrus D.A."/>
            <person name="Nishimura M.T."/>
            <person name="Romanchuk A."/>
            <person name="Chang J.H."/>
            <person name="Mukhtar M.S."/>
            <person name="Cherkis K."/>
            <person name="Roach J."/>
            <person name="Grant S.R."/>
            <person name="Jones C.D."/>
            <person name="Dangl J.L."/>
        </authorList>
    </citation>
    <scope>NUCLEOTIDE SEQUENCE [LARGE SCALE GENOMIC DNA]</scope>
    <source>
        <strain evidence="2 3">M301315</strain>
    </source>
</reference>